<protein>
    <recommendedName>
        <fullName evidence="7">Glucuronosyltransferase</fullName>
    </recommendedName>
</protein>
<sequence length="217" mass="25559">MISPNLIQTMMETFKDLPYKVVWKYDKMDIPNLPENVRIFKWLPQQDVLKHPNVKIFIFQGGLQSMEEAIFSNVPLIGIPFVFDQDVNVIKMAEKGIGLCLYKETLTKESFKEAILEVINNPSYKERTMEISELYKDQPMSGLEKVIWWMEYVMRHKGAHHLRSPFLDLPFYKSYLLDVIGFVLVIMFIFLFITAKTIVFIKNIVFGQNYGKKFKQK</sequence>
<dbReference type="Pfam" id="PF00201">
    <property type="entry name" value="UDPGT"/>
    <property type="match status" value="1"/>
</dbReference>
<evidence type="ECO:0000313" key="5">
    <source>
        <dbReference type="EMBL" id="KAJ8981275.1"/>
    </source>
</evidence>
<keyword evidence="4" id="KW-0812">Transmembrane</keyword>
<evidence type="ECO:0000256" key="1">
    <source>
        <dbReference type="ARBA" id="ARBA00009995"/>
    </source>
</evidence>
<keyword evidence="3" id="KW-0808">Transferase</keyword>
<gene>
    <name evidence="5" type="ORF">NQ317_004011</name>
</gene>
<evidence type="ECO:0000256" key="4">
    <source>
        <dbReference type="SAM" id="Phobius"/>
    </source>
</evidence>
<reference evidence="5" key="1">
    <citation type="journal article" date="2023" name="Insect Mol. Biol.">
        <title>Genome sequencing provides insights into the evolution of gene families encoding plant cell wall-degrading enzymes in longhorned beetles.</title>
        <authorList>
            <person name="Shin N.R."/>
            <person name="Okamura Y."/>
            <person name="Kirsch R."/>
            <person name="Pauchet Y."/>
        </authorList>
    </citation>
    <scope>NUCLEOTIDE SEQUENCE</scope>
    <source>
        <strain evidence="5">MMC_N1</strain>
    </source>
</reference>
<keyword evidence="2" id="KW-0328">Glycosyltransferase</keyword>
<dbReference type="CDD" id="cd03784">
    <property type="entry name" value="GT1_Gtf-like"/>
    <property type="match status" value="1"/>
</dbReference>
<comment type="caution">
    <text evidence="5">The sequence shown here is derived from an EMBL/GenBank/DDBJ whole genome shotgun (WGS) entry which is preliminary data.</text>
</comment>
<organism evidence="5 6">
    <name type="scientific">Molorchus minor</name>
    <dbReference type="NCBI Taxonomy" id="1323400"/>
    <lineage>
        <taxon>Eukaryota</taxon>
        <taxon>Metazoa</taxon>
        <taxon>Ecdysozoa</taxon>
        <taxon>Arthropoda</taxon>
        <taxon>Hexapoda</taxon>
        <taxon>Insecta</taxon>
        <taxon>Pterygota</taxon>
        <taxon>Neoptera</taxon>
        <taxon>Endopterygota</taxon>
        <taxon>Coleoptera</taxon>
        <taxon>Polyphaga</taxon>
        <taxon>Cucujiformia</taxon>
        <taxon>Chrysomeloidea</taxon>
        <taxon>Cerambycidae</taxon>
        <taxon>Lamiinae</taxon>
        <taxon>Monochamini</taxon>
        <taxon>Molorchus</taxon>
    </lineage>
</organism>
<comment type="similarity">
    <text evidence="1">Belongs to the UDP-glycosyltransferase family.</text>
</comment>
<dbReference type="InterPro" id="IPR050271">
    <property type="entry name" value="UDP-glycosyltransferase"/>
</dbReference>
<accession>A0ABQ9JVI0</accession>
<dbReference type="EMBL" id="JAPWTJ010000191">
    <property type="protein sequence ID" value="KAJ8981275.1"/>
    <property type="molecule type" value="Genomic_DNA"/>
</dbReference>
<dbReference type="PANTHER" id="PTHR48043">
    <property type="entry name" value="EG:EG0003.4 PROTEIN-RELATED"/>
    <property type="match status" value="1"/>
</dbReference>
<feature type="transmembrane region" description="Helical" evidence="4">
    <location>
        <begin position="175"/>
        <end position="193"/>
    </location>
</feature>
<dbReference type="Gene3D" id="3.40.50.2000">
    <property type="entry name" value="Glycogen Phosphorylase B"/>
    <property type="match status" value="1"/>
</dbReference>
<keyword evidence="4" id="KW-1133">Transmembrane helix</keyword>
<dbReference type="SUPFAM" id="SSF53756">
    <property type="entry name" value="UDP-Glycosyltransferase/glycogen phosphorylase"/>
    <property type="match status" value="1"/>
</dbReference>
<evidence type="ECO:0000313" key="6">
    <source>
        <dbReference type="Proteomes" id="UP001162164"/>
    </source>
</evidence>
<evidence type="ECO:0008006" key="7">
    <source>
        <dbReference type="Google" id="ProtNLM"/>
    </source>
</evidence>
<name>A0ABQ9JVI0_9CUCU</name>
<dbReference type="PANTHER" id="PTHR48043:SF159">
    <property type="entry name" value="EG:EG0003.4 PROTEIN-RELATED"/>
    <property type="match status" value="1"/>
</dbReference>
<proteinExistence type="inferred from homology"/>
<dbReference type="InterPro" id="IPR002213">
    <property type="entry name" value="UDP_glucos_trans"/>
</dbReference>
<keyword evidence="6" id="KW-1185">Reference proteome</keyword>
<evidence type="ECO:0000256" key="2">
    <source>
        <dbReference type="ARBA" id="ARBA00022676"/>
    </source>
</evidence>
<keyword evidence="4" id="KW-0472">Membrane</keyword>
<evidence type="ECO:0000256" key="3">
    <source>
        <dbReference type="ARBA" id="ARBA00022679"/>
    </source>
</evidence>
<dbReference type="Proteomes" id="UP001162164">
    <property type="component" value="Unassembled WGS sequence"/>
</dbReference>